<protein>
    <recommendedName>
        <fullName evidence="4">Protein kinase domain-containing protein</fullName>
    </recommendedName>
</protein>
<evidence type="ECO:0000313" key="3">
    <source>
        <dbReference type="Proteomes" id="UP000290365"/>
    </source>
</evidence>
<feature type="compositionally biased region" description="Basic and acidic residues" evidence="1">
    <location>
        <begin position="14"/>
        <end position="30"/>
    </location>
</feature>
<reference evidence="2 3" key="1">
    <citation type="submission" date="2019-01" db="EMBL/GenBank/DDBJ databases">
        <title>Ktedonosporobacter rubrisoli SCAWS-G2.</title>
        <authorList>
            <person name="Huang Y."/>
            <person name="Yan B."/>
        </authorList>
    </citation>
    <scope>NUCLEOTIDE SEQUENCE [LARGE SCALE GENOMIC DNA]</scope>
    <source>
        <strain evidence="2 3">SCAWS-G2</strain>
    </source>
</reference>
<dbReference type="Proteomes" id="UP000290365">
    <property type="component" value="Chromosome"/>
</dbReference>
<organism evidence="2 3">
    <name type="scientific">Ktedonosporobacter rubrisoli</name>
    <dbReference type="NCBI Taxonomy" id="2509675"/>
    <lineage>
        <taxon>Bacteria</taxon>
        <taxon>Bacillati</taxon>
        <taxon>Chloroflexota</taxon>
        <taxon>Ktedonobacteria</taxon>
        <taxon>Ktedonobacterales</taxon>
        <taxon>Ktedonosporobacteraceae</taxon>
        <taxon>Ktedonosporobacter</taxon>
    </lineage>
</organism>
<proteinExistence type="predicted"/>
<evidence type="ECO:0000313" key="2">
    <source>
        <dbReference type="EMBL" id="QBD82977.1"/>
    </source>
</evidence>
<evidence type="ECO:0008006" key="4">
    <source>
        <dbReference type="Google" id="ProtNLM"/>
    </source>
</evidence>
<accession>A0A4P6K3X5</accession>
<dbReference type="Gene3D" id="1.10.510.10">
    <property type="entry name" value="Transferase(Phosphotransferase) domain 1"/>
    <property type="match status" value="1"/>
</dbReference>
<sequence length="108" mass="12070">MMLQEIGLATGRPKRGENSDHHPLAPEQDKRCADIDAMPGPATDIYQLGIILYFLITGRTFTPGSLPSFYNQAVPPQLDEAIIRAVARQPKERWPDIEAFSLALRHCI</sequence>
<evidence type="ECO:0000256" key="1">
    <source>
        <dbReference type="SAM" id="MobiDB-lite"/>
    </source>
</evidence>
<dbReference type="OrthoDB" id="44283at2"/>
<dbReference type="SUPFAM" id="SSF56112">
    <property type="entry name" value="Protein kinase-like (PK-like)"/>
    <property type="match status" value="1"/>
</dbReference>
<gene>
    <name evidence="2" type="ORF">EPA93_46260</name>
</gene>
<dbReference type="AlphaFoldDB" id="A0A4P6K3X5"/>
<dbReference type="KEGG" id="kbs:EPA93_46260"/>
<keyword evidence="3" id="KW-1185">Reference proteome</keyword>
<dbReference type="EMBL" id="CP035758">
    <property type="protein sequence ID" value="QBD82977.1"/>
    <property type="molecule type" value="Genomic_DNA"/>
</dbReference>
<name>A0A4P6K3X5_KTERU</name>
<dbReference type="InterPro" id="IPR011009">
    <property type="entry name" value="Kinase-like_dom_sf"/>
</dbReference>
<feature type="region of interest" description="Disordered" evidence="1">
    <location>
        <begin position="1"/>
        <end position="30"/>
    </location>
</feature>
<dbReference type="RefSeq" id="WP_129894045.1">
    <property type="nucleotide sequence ID" value="NZ_CP035758.1"/>
</dbReference>